<feature type="transmembrane region" description="Helical" evidence="2">
    <location>
        <begin position="207"/>
        <end position="225"/>
    </location>
</feature>
<feature type="transmembrane region" description="Helical" evidence="2">
    <location>
        <begin position="294"/>
        <end position="319"/>
    </location>
</feature>
<sequence length="587" mass="60308">MFSRKRILRVLSILVIALSMVFLMLASSNIASVSAGGQASTQADIETPDDEDVPDDPDDPPEESTSIITSITQSFFHVVFHDDTISKALSNLFKKTAEAQKKDFKKEVVRWSSALNELVKPAEKDQFTNVAKSGLKTAAALAPALFLLRLALYHWSKLLGDGNDTPMVVVGDWLTAGLLAVLSGPFLDLISRLGWWMCKVAAVGETRVLAANFVTLMSAPSFLSITSVIPGLVFLQSLIGIAMTFAAILAMSGLLFAFVSAQATLFVLAVLGPAISVGAVIPQMRWLRSLWLKAVVLISLLPLIAGAIFKAAVSVAGAISQGGMVLSLVRLLWLFGATGALLSLSGILAKMTLSASGEAAKKIFGVAKGLVATAALAAATGGVGAAAGGAVVAGGSAATGAGTAATGAAMSGSASAAASAEMAHLAKAQGFNKLGTAFDAVGAHGQARVAYGMARSSDLSARQDRLQTKIDGFGGASAKPQANQSPPESSDLGFSASAGVKKDILSGFGGSSEGFRSAYSGLSTHVEAAGFSPDGFASQYPQAAGMMAKTYAQSQQEIDVATAPLWETANRAGVDAELLSLLEQAKE</sequence>
<feature type="region of interest" description="Disordered" evidence="1">
    <location>
        <begin position="37"/>
        <end position="64"/>
    </location>
</feature>
<protein>
    <submittedName>
        <fullName evidence="3">Uncharacterized protein</fullName>
    </submittedName>
</protein>
<evidence type="ECO:0000256" key="2">
    <source>
        <dbReference type="SAM" id="Phobius"/>
    </source>
</evidence>
<feature type="transmembrane region" description="Helical" evidence="2">
    <location>
        <begin position="167"/>
        <end position="187"/>
    </location>
</feature>
<evidence type="ECO:0000313" key="3">
    <source>
        <dbReference type="EMBL" id="MBC8333700.1"/>
    </source>
</evidence>
<dbReference type="EMBL" id="JACNJN010000019">
    <property type="protein sequence ID" value="MBC8333700.1"/>
    <property type="molecule type" value="Genomic_DNA"/>
</dbReference>
<evidence type="ECO:0000256" key="1">
    <source>
        <dbReference type="SAM" id="MobiDB-lite"/>
    </source>
</evidence>
<keyword evidence="2" id="KW-1133">Transmembrane helix</keyword>
<accession>A0A8J6NIU2</accession>
<evidence type="ECO:0000313" key="4">
    <source>
        <dbReference type="Proteomes" id="UP000614469"/>
    </source>
</evidence>
<comment type="caution">
    <text evidence="3">The sequence shown here is derived from an EMBL/GenBank/DDBJ whole genome shotgun (WGS) entry which is preliminary data.</text>
</comment>
<keyword evidence="2" id="KW-0812">Transmembrane</keyword>
<dbReference type="Proteomes" id="UP000614469">
    <property type="component" value="Unassembled WGS sequence"/>
</dbReference>
<name>A0A8J6NIU2_9CHLR</name>
<feature type="transmembrane region" description="Helical" evidence="2">
    <location>
        <begin position="331"/>
        <end position="353"/>
    </location>
</feature>
<gene>
    <name evidence="3" type="ORF">H8E29_00390</name>
</gene>
<feature type="transmembrane region" description="Helical" evidence="2">
    <location>
        <begin position="232"/>
        <end position="257"/>
    </location>
</feature>
<dbReference type="AlphaFoldDB" id="A0A8J6NIU2"/>
<feature type="region of interest" description="Disordered" evidence="1">
    <location>
        <begin position="471"/>
        <end position="494"/>
    </location>
</feature>
<keyword evidence="2" id="KW-0472">Membrane</keyword>
<organism evidence="3 4">
    <name type="scientific">Candidatus Desulfolinea nitratireducens</name>
    <dbReference type="NCBI Taxonomy" id="2841698"/>
    <lineage>
        <taxon>Bacteria</taxon>
        <taxon>Bacillati</taxon>
        <taxon>Chloroflexota</taxon>
        <taxon>Anaerolineae</taxon>
        <taxon>Anaerolineales</taxon>
        <taxon>Anaerolineales incertae sedis</taxon>
        <taxon>Candidatus Desulfolinea</taxon>
    </lineage>
</organism>
<feature type="compositionally biased region" description="Acidic residues" evidence="1">
    <location>
        <begin position="46"/>
        <end position="62"/>
    </location>
</feature>
<reference evidence="3 4" key="1">
    <citation type="submission" date="2020-08" db="EMBL/GenBank/DDBJ databases">
        <title>Bridging the membrane lipid divide: bacteria of the FCB group superphylum have the potential to synthesize archaeal ether lipids.</title>
        <authorList>
            <person name="Villanueva L."/>
            <person name="Von Meijenfeldt F.A.B."/>
            <person name="Westbye A.B."/>
            <person name="Yadav S."/>
            <person name="Hopmans E.C."/>
            <person name="Dutilh B.E."/>
            <person name="Sinninghe Damste J.S."/>
        </authorList>
    </citation>
    <scope>NUCLEOTIDE SEQUENCE [LARGE SCALE GENOMIC DNA]</scope>
    <source>
        <strain evidence="3">NIOZ-UU36</strain>
    </source>
</reference>
<feature type="transmembrane region" description="Helical" evidence="2">
    <location>
        <begin position="263"/>
        <end position="282"/>
    </location>
</feature>
<proteinExistence type="predicted"/>